<dbReference type="EMBL" id="BAAAJK010000048">
    <property type="protein sequence ID" value="GAA1399509.1"/>
    <property type="molecule type" value="Genomic_DNA"/>
</dbReference>
<evidence type="ECO:0000313" key="2">
    <source>
        <dbReference type="Proteomes" id="UP001501414"/>
    </source>
</evidence>
<organism evidence="1 2">
    <name type="scientific">Pseudonocardia kongjuensis</name>
    <dbReference type="NCBI Taxonomy" id="102227"/>
    <lineage>
        <taxon>Bacteria</taxon>
        <taxon>Bacillati</taxon>
        <taxon>Actinomycetota</taxon>
        <taxon>Actinomycetes</taxon>
        <taxon>Pseudonocardiales</taxon>
        <taxon>Pseudonocardiaceae</taxon>
        <taxon>Pseudonocardia</taxon>
    </lineage>
</organism>
<comment type="caution">
    <text evidence="1">The sequence shown here is derived from an EMBL/GenBank/DDBJ whole genome shotgun (WGS) entry which is preliminary data.</text>
</comment>
<sequence>MGTGDPMPGADAQRAELFAELDRLQREGLTLVDTRGGIDDPAEVRIAHYRRWAAHYTAEAALWRRVTDSPFTDRLGRAAGIAAENAAAESARWWARLAEDTTPGTVTAAGRPAA</sequence>
<reference evidence="1 2" key="1">
    <citation type="journal article" date="2019" name="Int. J. Syst. Evol. Microbiol.">
        <title>The Global Catalogue of Microorganisms (GCM) 10K type strain sequencing project: providing services to taxonomists for standard genome sequencing and annotation.</title>
        <authorList>
            <consortium name="The Broad Institute Genomics Platform"/>
            <consortium name="The Broad Institute Genome Sequencing Center for Infectious Disease"/>
            <person name="Wu L."/>
            <person name="Ma J."/>
        </authorList>
    </citation>
    <scope>NUCLEOTIDE SEQUENCE [LARGE SCALE GENOMIC DNA]</scope>
    <source>
        <strain evidence="1 2">JCM 11896</strain>
    </source>
</reference>
<evidence type="ECO:0000313" key="1">
    <source>
        <dbReference type="EMBL" id="GAA1399509.1"/>
    </source>
</evidence>
<protein>
    <recommendedName>
        <fullName evidence="3">TipAS antibiotic-recognition domain-containing protein</fullName>
    </recommendedName>
</protein>
<dbReference type="RefSeq" id="WP_344027766.1">
    <property type="nucleotide sequence ID" value="NZ_BAAAJK010000048.1"/>
</dbReference>
<keyword evidence="2" id="KW-1185">Reference proteome</keyword>
<proteinExistence type="predicted"/>
<gene>
    <name evidence="1" type="ORF">GCM10009613_55170</name>
</gene>
<evidence type="ECO:0008006" key="3">
    <source>
        <dbReference type="Google" id="ProtNLM"/>
    </source>
</evidence>
<accession>A0ABN1Y6T4</accession>
<dbReference type="Proteomes" id="UP001501414">
    <property type="component" value="Unassembled WGS sequence"/>
</dbReference>
<name>A0ABN1Y6T4_9PSEU</name>